<dbReference type="SUPFAM" id="SSF46955">
    <property type="entry name" value="Putative DNA-binding domain"/>
    <property type="match status" value="1"/>
</dbReference>
<evidence type="ECO:0000313" key="1">
    <source>
        <dbReference type="EMBL" id="HIQ68309.1"/>
    </source>
</evidence>
<dbReference type="AlphaFoldDB" id="A0A9D0Z368"/>
<dbReference type="EMBL" id="DVFK01000103">
    <property type="protein sequence ID" value="HIQ68309.1"/>
    <property type="molecule type" value="Genomic_DNA"/>
</dbReference>
<dbReference type="InterPro" id="IPR009061">
    <property type="entry name" value="DNA-bd_dom_put_sf"/>
</dbReference>
<name>A0A9D0Z368_9FIRM</name>
<dbReference type="PANTHER" id="PTHR40056:SF1">
    <property type="entry name" value="DUF1836 DOMAIN-CONTAINING PROTEIN"/>
    <property type="match status" value="1"/>
</dbReference>
<reference evidence="1" key="1">
    <citation type="submission" date="2020-10" db="EMBL/GenBank/DDBJ databases">
        <authorList>
            <person name="Gilroy R."/>
        </authorList>
    </citation>
    <scope>NUCLEOTIDE SEQUENCE</scope>
    <source>
        <strain evidence="1">13361</strain>
    </source>
</reference>
<comment type="caution">
    <text evidence="1">The sequence shown here is derived from an EMBL/GenBank/DDBJ whole genome shotgun (WGS) entry which is preliminary data.</text>
</comment>
<proteinExistence type="predicted"/>
<dbReference type="Proteomes" id="UP000886796">
    <property type="component" value="Unassembled WGS sequence"/>
</dbReference>
<dbReference type="PANTHER" id="PTHR40056">
    <property type="entry name" value="HYPOTHETICAL CYTOSOLIC PROTEIN"/>
    <property type="match status" value="1"/>
</dbReference>
<protein>
    <submittedName>
        <fullName evidence="1">DUF1836 domain-containing protein</fullName>
    </submittedName>
</protein>
<sequence>MNWQIPGTVLEIPMEEVQYIPEQFQSMFLPGGMVLSQVAGVTGLEPHTIQNWVKRGFLPPPINKRYTLEQLCRIVNIHMLRGILPMERICSLLGYVNGRLDDEGDDIIDDSQLYFLFVRLAAQASSLGGPETWESVLESSLAQYAEPVPGAKDRVKKALRIMLTAWGAAKLRQQAENLLQQLEI</sequence>
<organism evidence="1 2">
    <name type="scientific">Candidatus Faecousia excrementigallinarum</name>
    <dbReference type="NCBI Taxonomy" id="2840806"/>
    <lineage>
        <taxon>Bacteria</taxon>
        <taxon>Bacillati</taxon>
        <taxon>Bacillota</taxon>
        <taxon>Clostridia</taxon>
        <taxon>Eubacteriales</taxon>
        <taxon>Oscillospiraceae</taxon>
        <taxon>Faecousia</taxon>
    </lineage>
</organism>
<gene>
    <name evidence="1" type="ORF">IAB74_07360</name>
</gene>
<dbReference type="Pfam" id="PF08876">
    <property type="entry name" value="DUF1836"/>
    <property type="match status" value="1"/>
</dbReference>
<accession>A0A9D0Z368</accession>
<dbReference type="Gene3D" id="1.10.1660.10">
    <property type="match status" value="1"/>
</dbReference>
<reference evidence="1" key="2">
    <citation type="journal article" date="2021" name="PeerJ">
        <title>Extensive microbial diversity within the chicken gut microbiome revealed by metagenomics and culture.</title>
        <authorList>
            <person name="Gilroy R."/>
            <person name="Ravi A."/>
            <person name="Getino M."/>
            <person name="Pursley I."/>
            <person name="Horton D.L."/>
            <person name="Alikhan N.F."/>
            <person name="Baker D."/>
            <person name="Gharbi K."/>
            <person name="Hall N."/>
            <person name="Watson M."/>
            <person name="Adriaenssens E.M."/>
            <person name="Foster-Nyarko E."/>
            <person name="Jarju S."/>
            <person name="Secka A."/>
            <person name="Antonio M."/>
            <person name="Oren A."/>
            <person name="Chaudhuri R.R."/>
            <person name="La Ragione R."/>
            <person name="Hildebrand F."/>
            <person name="Pallen M.J."/>
        </authorList>
    </citation>
    <scope>NUCLEOTIDE SEQUENCE</scope>
    <source>
        <strain evidence="1">13361</strain>
    </source>
</reference>
<evidence type="ECO:0000313" key="2">
    <source>
        <dbReference type="Proteomes" id="UP000886796"/>
    </source>
</evidence>
<dbReference type="InterPro" id="IPR014975">
    <property type="entry name" value="DUF1836"/>
</dbReference>